<feature type="region of interest" description="Disordered" evidence="2">
    <location>
        <begin position="37"/>
        <end position="56"/>
    </location>
</feature>
<evidence type="ECO:0000259" key="3">
    <source>
        <dbReference type="PROSITE" id="PS50800"/>
    </source>
</evidence>
<keyword evidence="4" id="KW-1185">Reference proteome</keyword>
<dbReference type="STRING" id="3827.A0A1S2Z699"/>
<dbReference type="Gene3D" id="1.10.720.30">
    <property type="entry name" value="SAP domain"/>
    <property type="match status" value="1"/>
</dbReference>
<dbReference type="InterPro" id="IPR033575">
    <property type="entry name" value="DDA1-like"/>
</dbReference>
<feature type="domain" description="SAP" evidence="3">
    <location>
        <begin position="119"/>
        <end position="153"/>
    </location>
</feature>
<feature type="compositionally biased region" description="Polar residues" evidence="2">
    <location>
        <begin position="98"/>
        <end position="120"/>
    </location>
</feature>
<dbReference type="AlphaFoldDB" id="A0A1S2Z699"/>
<evidence type="ECO:0000256" key="2">
    <source>
        <dbReference type="SAM" id="MobiDB-lite"/>
    </source>
</evidence>
<dbReference type="PaxDb" id="3827-XP_004515817.1"/>
<dbReference type="Proteomes" id="UP000087171">
    <property type="component" value="Unplaced"/>
</dbReference>
<reference evidence="5" key="1">
    <citation type="submission" date="2025-08" db="UniProtKB">
        <authorList>
            <consortium name="RefSeq"/>
        </authorList>
    </citation>
    <scope>IDENTIFICATION</scope>
    <source>
        <tissue evidence="5">Etiolated seedlings</tissue>
    </source>
</reference>
<dbReference type="KEGG" id="cam:101514567"/>
<feature type="compositionally biased region" description="Basic and acidic residues" evidence="2">
    <location>
        <begin position="68"/>
        <end position="91"/>
    </location>
</feature>
<dbReference type="OrthoDB" id="445357at2759"/>
<dbReference type="eggNOG" id="ENOG502RZ5K">
    <property type="taxonomic scope" value="Eukaryota"/>
</dbReference>
<evidence type="ECO:0000313" key="5">
    <source>
        <dbReference type="RefSeq" id="XP_004515818.1"/>
    </source>
</evidence>
<dbReference type="PANTHER" id="PTHR31879">
    <property type="entry name" value="DET1- AND DDB1-ASSOCIATED PROTEIN 1"/>
    <property type="match status" value="1"/>
</dbReference>
<evidence type="ECO:0000313" key="4">
    <source>
        <dbReference type="Proteomes" id="UP000087171"/>
    </source>
</evidence>
<comment type="similarity">
    <text evidence="1">Belongs to the DDA1 family.</text>
</comment>
<dbReference type="SMART" id="SM00513">
    <property type="entry name" value="SAP"/>
    <property type="match status" value="1"/>
</dbReference>
<dbReference type="GO" id="GO:0080008">
    <property type="term" value="C:Cul4-RING E3 ubiquitin ligase complex"/>
    <property type="evidence" value="ECO:0007669"/>
    <property type="project" value="TreeGrafter"/>
</dbReference>
<dbReference type="Pfam" id="PF02037">
    <property type="entry name" value="SAP"/>
    <property type="match status" value="1"/>
</dbReference>
<dbReference type="SUPFAM" id="SSF68906">
    <property type="entry name" value="SAP domain"/>
    <property type="match status" value="1"/>
</dbReference>
<proteinExistence type="inferred from homology"/>
<dbReference type="InterPro" id="IPR036361">
    <property type="entry name" value="SAP_dom_sf"/>
</dbReference>
<feature type="region of interest" description="Disordered" evidence="2">
    <location>
        <begin position="1"/>
        <end position="27"/>
    </location>
</feature>
<dbReference type="RefSeq" id="XP_004515818.1">
    <property type="nucleotide sequence ID" value="XM_004515761.3"/>
</dbReference>
<organism evidence="4 5">
    <name type="scientific">Cicer arietinum</name>
    <name type="common">Chickpea</name>
    <name type="synonym">Garbanzo</name>
    <dbReference type="NCBI Taxonomy" id="3827"/>
    <lineage>
        <taxon>Eukaryota</taxon>
        <taxon>Viridiplantae</taxon>
        <taxon>Streptophyta</taxon>
        <taxon>Embryophyta</taxon>
        <taxon>Tracheophyta</taxon>
        <taxon>Spermatophyta</taxon>
        <taxon>Magnoliopsida</taxon>
        <taxon>eudicotyledons</taxon>
        <taxon>Gunneridae</taxon>
        <taxon>Pentapetalae</taxon>
        <taxon>rosids</taxon>
        <taxon>fabids</taxon>
        <taxon>Fabales</taxon>
        <taxon>Fabaceae</taxon>
        <taxon>Papilionoideae</taxon>
        <taxon>50 kb inversion clade</taxon>
        <taxon>NPAAA clade</taxon>
        <taxon>Hologalegina</taxon>
        <taxon>IRL clade</taxon>
        <taxon>Cicereae</taxon>
        <taxon>Cicer</taxon>
    </lineage>
</organism>
<gene>
    <name evidence="5" type="primary">LOC101514567</name>
</gene>
<dbReference type="PROSITE" id="PS50800">
    <property type="entry name" value="SAP"/>
    <property type="match status" value="1"/>
</dbReference>
<dbReference type="GeneID" id="101514567"/>
<accession>A0A1S2Z699</accession>
<dbReference type="Pfam" id="PF10172">
    <property type="entry name" value="DDA1"/>
    <property type="match status" value="1"/>
</dbReference>
<protein>
    <submittedName>
        <fullName evidence="5">Uncharacterized protein LOC101514567</fullName>
    </submittedName>
</protein>
<dbReference type="InterPro" id="IPR003034">
    <property type="entry name" value="SAP_dom"/>
</dbReference>
<evidence type="ECO:0000256" key="1">
    <source>
        <dbReference type="ARBA" id="ARBA00008042"/>
    </source>
</evidence>
<feature type="region of interest" description="Disordered" evidence="2">
    <location>
        <begin position="62"/>
        <end position="120"/>
    </location>
</feature>
<sequence>MDSNPSSGASQFLTNLPSRGTFSSTIYSSNQSGMRVYVCDHDTSPPEGQHIKTNQQNILIRSLTLKKQKADSSSKDGSDSSRKRTAEKVLDSRASAKKPNSQSNSRQEGSSGQSSNRDFQSLTVERLRALLRAKGLSAKGKKDELITRLRDADGSA</sequence>
<dbReference type="GO" id="GO:0032436">
    <property type="term" value="P:positive regulation of proteasomal ubiquitin-dependent protein catabolic process"/>
    <property type="evidence" value="ECO:0007669"/>
    <property type="project" value="TreeGrafter"/>
</dbReference>
<name>A0A1S2Z699_CICAR</name>
<dbReference type="InterPro" id="IPR018276">
    <property type="entry name" value="DDA1_dom"/>
</dbReference>
<dbReference type="PANTHER" id="PTHR31879:SF2">
    <property type="entry name" value="DET1- AND DDB1-ASSOCIATED PROTEIN 1"/>
    <property type="match status" value="1"/>
</dbReference>